<dbReference type="AlphaFoldDB" id="A0A6I3IAM0"/>
<sequence length="214" mass="23667">MALGDRLKDNLVGAARMAAHLATGPLHSHERRTWGATPDEVEARLPGDELIEDHDWRSTRAVTVWTTPDRVWPWLAQIGRGRGGFYSHQLLEQLAGSLDGNVEQIRPDLQDLHVGDEVRLHPQLPPLVVAEVVPGSTLVLVGIPQAGPLARTVWSYHLTPLSQGRTRLVERNAYAHGEGLTERLAGGPYVIEPVSFVMSREMLLNIKRLAEQPS</sequence>
<accession>A0A6I3IAM0</accession>
<organism evidence="1 2">
    <name type="scientific">Arsenicicoccus cauae</name>
    <dbReference type="NCBI Taxonomy" id="2663847"/>
    <lineage>
        <taxon>Bacteria</taxon>
        <taxon>Bacillati</taxon>
        <taxon>Actinomycetota</taxon>
        <taxon>Actinomycetes</taxon>
        <taxon>Micrococcales</taxon>
        <taxon>Intrasporangiaceae</taxon>
        <taxon>Arsenicicoccus</taxon>
    </lineage>
</organism>
<reference evidence="1 2" key="1">
    <citation type="submission" date="2019-11" db="EMBL/GenBank/DDBJ databases">
        <title>Whole genome sequencing identifies a novel species of the genus Arsenicicoccus isolated from human blood.</title>
        <authorList>
            <person name="Jeong J.H."/>
            <person name="Kweon O.J."/>
            <person name="Kim H.R."/>
            <person name="Kim T.-H."/>
            <person name="Ha S.-M."/>
            <person name="Lee M.-K."/>
        </authorList>
    </citation>
    <scope>NUCLEOTIDE SEQUENCE [LARGE SCALE GENOMIC DNA]</scope>
    <source>
        <strain evidence="1 2">MKL-02</strain>
    </source>
</reference>
<evidence type="ECO:0008006" key="3">
    <source>
        <dbReference type="Google" id="ProtNLM"/>
    </source>
</evidence>
<dbReference type="RefSeq" id="WP_154594496.1">
    <property type="nucleotide sequence ID" value="NZ_CP171001.1"/>
</dbReference>
<keyword evidence="2" id="KW-1185">Reference proteome</keyword>
<dbReference type="SUPFAM" id="SSF55961">
    <property type="entry name" value="Bet v1-like"/>
    <property type="match status" value="1"/>
</dbReference>
<dbReference type="Proteomes" id="UP000431092">
    <property type="component" value="Unassembled WGS sequence"/>
</dbReference>
<dbReference type="EMBL" id="WLVL01000048">
    <property type="protein sequence ID" value="MTB73244.1"/>
    <property type="molecule type" value="Genomic_DNA"/>
</dbReference>
<comment type="caution">
    <text evidence="1">The sequence shown here is derived from an EMBL/GenBank/DDBJ whole genome shotgun (WGS) entry which is preliminary data.</text>
</comment>
<proteinExistence type="predicted"/>
<protein>
    <recommendedName>
        <fullName evidence="3">SRPBCC family protein</fullName>
    </recommendedName>
</protein>
<gene>
    <name evidence="1" type="ORF">GGG17_14980</name>
</gene>
<evidence type="ECO:0000313" key="2">
    <source>
        <dbReference type="Proteomes" id="UP000431092"/>
    </source>
</evidence>
<name>A0A6I3IAM0_9MICO</name>
<evidence type="ECO:0000313" key="1">
    <source>
        <dbReference type="EMBL" id="MTB73244.1"/>
    </source>
</evidence>